<evidence type="ECO:0008006" key="4">
    <source>
        <dbReference type="Google" id="ProtNLM"/>
    </source>
</evidence>
<accession>A0A1X6ZN50</accession>
<feature type="transmembrane region" description="Helical" evidence="1">
    <location>
        <begin position="459"/>
        <end position="479"/>
    </location>
</feature>
<feature type="transmembrane region" description="Helical" evidence="1">
    <location>
        <begin position="147"/>
        <end position="167"/>
    </location>
</feature>
<protein>
    <recommendedName>
        <fullName evidence="4">Permease family protein</fullName>
    </recommendedName>
</protein>
<feature type="transmembrane region" description="Helical" evidence="1">
    <location>
        <begin position="82"/>
        <end position="107"/>
    </location>
</feature>
<dbReference type="Proteomes" id="UP000193061">
    <property type="component" value="Unassembled WGS sequence"/>
</dbReference>
<feature type="transmembrane region" description="Helical" evidence="1">
    <location>
        <begin position="47"/>
        <end position="70"/>
    </location>
</feature>
<feature type="transmembrane region" description="Helical" evidence="1">
    <location>
        <begin position="485"/>
        <end position="505"/>
    </location>
</feature>
<dbReference type="PANTHER" id="PTHR31610:SF0">
    <property type="entry name" value="SLC26A_SULP TRANSPORTER DOMAIN-CONTAINING PROTEIN"/>
    <property type="match status" value="1"/>
</dbReference>
<feature type="transmembrane region" description="Helical" evidence="1">
    <location>
        <begin position="198"/>
        <end position="216"/>
    </location>
</feature>
<feature type="transmembrane region" description="Helical" evidence="1">
    <location>
        <begin position="431"/>
        <end position="452"/>
    </location>
</feature>
<dbReference type="EMBL" id="FWFX01000009">
    <property type="protein sequence ID" value="SLN55947.1"/>
    <property type="molecule type" value="Genomic_DNA"/>
</dbReference>
<proteinExistence type="predicted"/>
<feature type="transmembrane region" description="Helical" evidence="1">
    <location>
        <begin position="374"/>
        <end position="393"/>
    </location>
</feature>
<keyword evidence="1" id="KW-1133">Transmembrane helix</keyword>
<dbReference type="OrthoDB" id="3320984at2"/>
<keyword evidence="3" id="KW-1185">Reference proteome</keyword>
<dbReference type="PANTHER" id="PTHR31610">
    <property type="entry name" value="SLR0360 PROTEIN"/>
    <property type="match status" value="1"/>
</dbReference>
<organism evidence="2 3">
    <name type="scientific">Roseovarius albus</name>
    <dbReference type="NCBI Taxonomy" id="1247867"/>
    <lineage>
        <taxon>Bacteria</taxon>
        <taxon>Pseudomonadati</taxon>
        <taxon>Pseudomonadota</taxon>
        <taxon>Alphaproteobacteria</taxon>
        <taxon>Rhodobacterales</taxon>
        <taxon>Roseobacteraceae</taxon>
        <taxon>Roseovarius</taxon>
    </lineage>
</organism>
<feature type="transmembrane region" description="Helical" evidence="1">
    <location>
        <begin position="319"/>
        <end position="338"/>
    </location>
</feature>
<dbReference type="RefSeq" id="WP_085806507.1">
    <property type="nucleotide sequence ID" value="NZ_FWFX01000009.1"/>
</dbReference>
<feature type="transmembrane region" description="Helical" evidence="1">
    <location>
        <begin position="113"/>
        <end position="135"/>
    </location>
</feature>
<feature type="transmembrane region" description="Helical" evidence="1">
    <location>
        <begin position="20"/>
        <end position="41"/>
    </location>
</feature>
<feature type="transmembrane region" description="Helical" evidence="1">
    <location>
        <begin position="173"/>
        <end position="191"/>
    </location>
</feature>
<evidence type="ECO:0000313" key="2">
    <source>
        <dbReference type="EMBL" id="SLN55947.1"/>
    </source>
</evidence>
<sequence>MDGRTYDYKLLSRGDSSAFWALFTDNLVNLLILSGVCQFVFQMPADIVYGRIVPGAAVAIIAGVVVYTCMAKWAAKKQGKDVTALPYGISTPVMFVYLFGVIGPIYWATQDPLLAWQVGIGAGFMGGIVAALGALIGPYLKRITPRAGMLGTLCGIALVFIGSVPLAEIFEHPLIGFTSLLFILWGLIGRFRLPGNIPAGLVAIGAGTVIAIILGESKFDFSGVGFYPPVPYFGDMIAGIQYLFANPELFLVLIPVQIYNFIETMNNVESAEAAGDTYPVGLCQVTDGAGTMIGALFGSPFPTTVYIGHPAYKRLGAHAGYTIGVAIVIAAAAFLGFLSFLAGLIPIAAAAPVLVFVAVSLITNTAWAVKPMHMAAVSFAVLPHISAFLMVKWGSLMNALRSSGVEGLPSLGDEGLTAALLMEGAHYEGHLALSQGAIITGLIWGAIVADVIDGRFRMAGGFAVAAAVMSSVGIIHSYTMQAPQFDGITLGYLIVGAFLYLYPLVAPKEDLENRIIVPDEPDLMDDAPAPQQA</sequence>
<feature type="transmembrane region" description="Helical" evidence="1">
    <location>
        <begin position="344"/>
        <end position="362"/>
    </location>
</feature>
<dbReference type="AlphaFoldDB" id="A0A1X6ZN50"/>
<reference evidence="2 3" key="1">
    <citation type="submission" date="2017-03" db="EMBL/GenBank/DDBJ databases">
        <authorList>
            <person name="Afonso C.L."/>
            <person name="Miller P.J."/>
            <person name="Scott M.A."/>
            <person name="Spackman E."/>
            <person name="Goraichik I."/>
            <person name="Dimitrov K.M."/>
            <person name="Suarez D.L."/>
            <person name="Swayne D.E."/>
        </authorList>
    </citation>
    <scope>NUCLEOTIDE SEQUENCE [LARGE SCALE GENOMIC DNA]</scope>
    <source>
        <strain evidence="2 3">CECT 7450</strain>
    </source>
</reference>
<feature type="transmembrane region" description="Helical" evidence="1">
    <location>
        <begin position="236"/>
        <end position="256"/>
    </location>
</feature>
<keyword evidence="1" id="KW-0472">Membrane</keyword>
<evidence type="ECO:0000313" key="3">
    <source>
        <dbReference type="Proteomes" id="UP000193061"/>
    </source>
</evidence>
<gene>
    <name evidence="2" type="ORF">ROA7450_02889</name>
</gene>
<keyword evidence="1" id="KW-0812">Transmembrane</keyword>
<evidence type="ECO:0000256" key="1">
    <source>
        <dbReference type="SAM" id="Phobius"/>
    </source>
</evidence>
<name>A0A1X6ZN50_9RHOB</name>